<proteinExistence type="predicted"/>
<dbReference type="InterPro" id="IPR000477">
    <property type="entry name" value="RT_dom"/>
</dbReference>
<keyword evidence="10" id="KW-1185">Reference proteome</keyword>
<sequence>MMYPGQDDPRNILGLIERGFQNVSINVIDKGAGASKDVSRIRPCPPGFMCSDINCMNKPVTSPEINFEKAVCLGEFEAEENAEDYVSSPDLLRMVEQKDKQILPHEESVETINLGTEERKQEDMPGLDEDLVVHKLPLKPECKPIQQKLRRTRPEMLLKIKEVNKQFDAGFLQPSKYPKWMANIVPVPKKDGKVRVCVDYRDLNRASPKDNFPLPHIDTLVDNTAKYSLFSFMDGFSGYNQIKMAPEDMEKTTFITMWGTFCYKVMPFGLKNAGAIYQRAMVTLFHDMMHKEIEVYIDDMIAKSRGEEEHVVNLKKLFERLRKFQLKLNPAKCTFGATSGKFLGFIVSERGIEVDPNKIKAIQELPPPRMQKEVRGFLGRLNYIARFIAQLTNQCDPIFQLLRKLNPREWKRNASSMGCVLGQHDELGKKEKAIYYLSKKFTEYEAKYSSIEKYYCALVWVAQRLKQYMLYHTTWLISKLDPIKYMMESPALSGRMARCQVLLLEYDTAYVSQKSIKGSAIADFLATRTTEEYESLRFDFPDEDLMCITETESESSKEKSWKMCFDGVSNALGHRIGAILVSPDENHYPFTARLNFSCTNNIAEYEASLVIYQIRGEWEVRNLKLIKYSDLVAGLIKEFKEITFHYFPREENQLADALATLASMFKASKEAEIMPLKMSIYEVPAHCCSIEKEADGWPWFHDILEYIKNQSYPEQANENNKRTIRRMAAGFVLDGDILYKRGKDQVLLRCVDDVEARKILEDVHEGICGTHANGFSMARKIMRLGYYWLTMESDCISFARKFHKCQIYSDKIHVAPSPLHVMTSPWPFSMWGMDVIGPIFSKPSNRHRFIFVVIDYFTKWIEVALFANVTKTAVCRFLKKEIICRYGLPERIISDNAMNLNNKMIKEVCEQFQIKHHNSSPYRPKMNGAVEAANKNIKRIIGKMTETFKDWHEKLPFSLFAYRTSVRTSTGATPFSLVYGMEAVLPIEVEIPSLRVLMESKLEEAEWVQARYDQLNLIKEKRLRAICHGQMYQKRMIAAHDKKVRPREFHEGEFVLRKILPIQKDLRGKWAPNWEGPYVVKKAFLGGALILTEMDGKELSNLVNSDAMKKYYA</sequence>
<dbReference type="Gene3D" id="1.10.340.70">
    <property type="match status" value="1"/>
</dbReference>
<reference evidence="9 10" key="1">
    <citation type="submission" date="2023-03" db="EMBL/GenBank/DDBJ databases">
        <title>WGS of Gossypium arboreum.</title>
        <authorList>
            <person name="Yu D."/>
        </authorList>
    </citation>
    <scope>NUCLEOTIDE SEQUENCE [LARGE SCALE GENOMIC DNA]</scope>
    <source>
        <tissue evidence="9">Leaf</tissue>
    </source>
</reference>
<dbReference type="Gene3D" id="3.30.70.270">
    <property type="match status" value="2"/>
</dbReference>
<dbReference type="Pfam" id="PF00078">
    <property type="entry name" value="RVT_1"/>
    <property type="match status" value="1"/>
</dbReference>
<evidence type="ECO:0000256" key="4">
    <source>
        <dbReference type="ARBA" id="ARBA00022759"/>
    </source>
</evidence>
<evidence type="ECO:0000259" key="8">
    <source>
        <dbReference type="PROSITE" id="PS50994"/>
    </source>
</evidence>
<protein>
    <submittedName>
        <fullName evidence="9">Uncharacterized protein</fullName>
    </submittedName>
</protein>
<comment type="caution">
    <text evidence="9">The sequence shown here is derived from an EMBL/GenBank/DDBJ whole genome shotgun (WGS) entry which is preliminary data.</text>
</comment>
<dbReference type="InterPro" id="IPR036397">
    <property type="entry name" value="RNaseH_sf"/>
</dbReference>
<keyword evidence="1" id="KW-0808">Transferase</keyword>
<dbReference type="Pfam" id="PF13456">
    <property type="entry name" value="RVT_3"/>
    <property type="match status" value="1"/>
</dbReference>
<dbReference type="EMBL" id="JARKNE010000013">
    <property type="protein sequence ID" value="KAK5773320.1"/>
    <property type="molecule type" value="Genomic_DNA"/>
</dbReference>
<name>A0ABR0MJA4_GOSAR</name>
<evidence type="ECO:0000256" key="5">
    <source>
        <dbReference type="ARBA" id="ARBA00022801"/>
    </source>
</evidence>
<keyword evidence="5" id="KW-0378">Hydrolase</keyword>
<evidence type="ECO:0000256" key="1">
    <source>
        <dbReference type="ARBA" id="ARBA00022679"/>
    </source>
</evidence>
<dbReference type="InterPro" id="IPR001584">
    <property type="entry name" value="Integrase_cat-core"/>
</dbReference>
<evidence type="ECO:0000313" key="10">
    <source>
        <dbReference type="Proteomes" id="UP001358586"/>
    </source>
</evidence>
<dbReference type="SUPFAM" id="SSF53098">
    <property type="entry name" value="Ribonuclease H-like"/>
    <property type="match status" value="2"/>
</dbReference>
<keyword evidence="6" id="KW-0695">RNA-directed DNA polymerase</keyword>
<accession>A0ABR0MJA4</accession>
<dbReference type="Proteomes" id="UP001358586">
    <property type="component" value="Chromosome 13"/>
</dbReference>
<evidence type="ECO:0000256" key="3">
    <source>
        <dbReference type="ARBA" id="ARBA00022722"/>
    </source>
</evidence>
<dbReference type="Pfam" id="PF00665">
    <property type="entry name" value="rve"/>
    <property type="match status" value="1"/>
</dbReference>
<dbReference type="PROSITE" id="PS50878">
    <property type="entry name" value="RT_POL"/>
    <property type="match status" value="1"/>
</dbReference>
<dbReference type="SUPFAM" id="SSF56672">
    <property type="entry name" value="DNA/RNA polymerases"/>
    <property type="match status" value="1"/>
</dbReference>
<dbReference type="InterPro" id="IPR041373">
    <property type="entry name" value="RT_RNaseH"/>
</dbReference>
<keyword evidence="4" id="KW-0255">Endonuclease</keyword>
<keyword evidence="3" id="KW-0540">Nuclease</keyword>
<organism evidence="9 10">
    <name type="scientific">Gossypium arboreum</name>
    <name type="common">Tree cotton</name>
    <name type="synonym">Gossypium nanking</name>
    <dbReference type="NCBI Taxonomy" id="29729"/>
    <lineage>
        <taxon>Eukaryota</taxon>
        <taxon>Viridiplantae</taxon>
        <taxon>Streptophyta</taxon>
        <taxon>Embryophyta</taxon>
        <taxon>Tracheophyta</taxon>
        <taxon>Spermatophyta</taxon>
        <taxon>Magnoliopsida</taxon>
        <taxon>eudicotyledons</taxon>
        <taxon>Gunneridae</taxon>
        <taxon>Pentapetalae</taxon>
        <taxon>rosids</taxon>
        <taxon>malvids</taxon>
        <taxon>Malvales</taxon>
        <taxon>Malvaceae</taxon>
        <taxon>Malvoideae</taxon>
        <taxon>Gossypium</taxon>
    </lineage>
</organism>
<gene>
    <name evidence="9" type="ORF">PVK06_049626</name>
</gene>
<evidence type="ECO:0000259" key="7">
    <source>
        <dbReference type="PROSITE" id="PS50878"/>
    </source>
</evidence>
<dbReference type="Pfam" id="PF17917">
    <property type="entry name" value="RT_RNaseH"/>
    <property type="match status" value="1"/>
</dbReference>
<dbReference type="PANTHER" id="PTHR48475">
    <property type="entry name" value="RIBONUCLEASE H"/>
    <property type="match status" value="1"/>
</dbReference>
<evidence type="ECO:0000313" key="9">
    <source>
        <dbReference type="EMBL" id="KAK5773320.1"/>
    </source>
</evidence>
<feature type="domain" description="Reverse transcriptase" evidence="7">
    <location>
        <begin position="168"/>
        <end position="347"/>
    </location>
</feature>
<dbReference type="Gene3D" id="3.10.10.10">
    <property type="entry name" value="HIV Type 1 Reverse Transcriptase, subunit A, domain 1"/>
    <property type="match status" value="1"/>
</dbReference>
<keyword evidence="2" id="KW-0548">Nucleotidyltransferase</keyword>
<dbReference type="CDD" id="cd01647">
    <property type="entry name" value="RT_LTR"/>
    <property type="match status" value="1"/>
</dbReference>
<dbReference type="PANTHER" id="PTHR48475:SF1">
    <property type="entry name" value="RNASE H TYPE-1 DOMAIN-CONTAINING PROTEIN"/>
    <property type="match status" value="1"/>
</dbReference>
<dbReference type="InterPro" id="IPR043128">
    <property type="entry name" value="Rev_trsase/Diguanyl_cyclase"/>
</dbReference>
<dbReference type="InterPro" id="IPR012337">
    <property type="entry name" value="RNaseH-like_sf"/>
</dbReference>
<dbReference type="InterPro" id="IPR043502">
    <property type="entry name" value="DNA/RNA_pol_sf"/>
</dbReference>
<dbReference type="InterPro" id="IPR002156">
    <property type="entry name" value="RNaseH_domain"/>
</dbReference>
<evidence type="ECO:0000256" key="6">
    <source>
        <dbReference type="ARBA" id="ARBA00022918"/>
    </source>
</evidence>
<dbReference type="CDD" id="cd09279">
    <property type="entry name" value="RNase_HI_like"/>
    <property type="match status" value="1"/>
</dbReference>
<feature type="domain" description="Integrase catalytic" evidence="8">
    <location>
        <begin position="821"/>
        <end position="982"/>
    </location>
</feature>
<dbReference type="Gene3D" id="3.30.420.10">
    <property type="entry name" value="Ribonuclease H-like superfamily/Ribonuclease H"/>
    <property type="match status" value="2"/>
</dbReference>
<dbReference type="PROSITE" id="PS50994">
    <property type="entry name" value="INTEGRASE"/>
    <property type="match status" value="1"/>
</dbReference>
<evidence type="ECO:0000256" key="2">
    <source>
        <dbReference type="ARBA" id="ARBA00022695"/>
    </source>
</evidence>